<evidence type="ECO:0000313" key="13">
    <source>
        <dbReference type="Proteomes" id="UP000308730"/>
    </source>
</evidence>
<dbReference type="GO" id="GO:0016925">
    <property type="term" value="P:protein sumoylation"/>
    <property type="evidence" value="ECO:0007669"/>
    <property type="project" value="UniProtKB-UniPathway"/>
</dbReference>
<evidence type="ECO:0000256" key="5">
    <source>
        <dbReference type="ARBA" id="ARBA00022723"/>
    </source>
</evidence>
<feature type="region of interest" description="Disordered" evidence="10">
    <location>
        <begin position="1"/>
        <end position="71"/>
    </location>
</feature>
<keyword evidence="9" id="KW-0539">Nucleus</keyword>
<keyword evidence="5" id="KW-0479">Metal-binding</keyword>
<dbReference type="InterPro" id="IPR013083">
    <property type="entry name" value="Znf_RING/FYVE/PHD"/>
</dbReference>
<dbReference type="GO" id="GO:0030915">
    <property type="term" value="C:Smc5-Smc6 complex"/>
    <property type="evidence" value="ECO:0007669"/>
    <property type="project" value="InterPro"/>
</dbReference>
<dbReference type="CDD" id="cd16651">
    <property type="entry name" value="SPL-RING_NSE2"/>
    <property type="match status" value="1"/>
</dbReference>
<gene>
    <name evidence="12" type="ORF">EUX98_g3539</name>
</gene>
<dbReference type="GO" id="GO:0008270">
    <property type="term" value="F:zinc ion binding"/>
    <property type="evidence" value="ECO:0007669"/>
    <property type="project" value="UniProtKB-KW"/>
</dbReference>
<proteinExistence type="inferred from homology"/>
<dbReference type="InterPro" id="IPR026846">
    <property type="entry name" value="Nse2(Mms21)"/>
</dbReference>
<evidence type="ECO:0000259" key="11">
    <source>
        <dbReference type="Pfam" id="PF11789"/>
    </source>
</evidence>
<evidence type="ECO:0000256" key="10">
    <source>
        <dbReference type="SAM" id="MobiDB-lite"/>
    </source>
</evidence>
<dbReference type="InterPro" id="IPR004181">
    <property type="entry name" value="Znf_MIZ"/>
</dbReference>
<reference evidence="12 13" key="1">
    <citation type="submission" date="2019-02" db="EMBL/GenBank/DDBJ databases">
        <title>Genome sequencing of the rare red list fungi Antrodiella citrinella (Flaviporus citrinellus).</title>
        <authorList>
            <person name="Buettner E."/>
            <person name="Kellner H."/>
        </authorList>
    </citation>
    <scope>NUCLEOTIDE SEQUENCE [LARGE SCALE GENOMIC DNA]</scope>
    <source>
        <strain evidence="12 13">DSM 108506</strain>
    </source>
</reference>
<evidence type="ECO:0000313" key="12">
    <source>
        <dbReference type="EMBL" id="THH30662.1"/>
    </source>
</evidence>
<name>A0A4S4MWC2_9APHY</name>
<protein>
    <recommendedName>
        <fullName evidence="11">SP-RING-type domain-containing protein</fullName>
    </recommendedName>
</protein>
<evidence type="ECO:0000256" key="1">
    <source>
        <dbReference type="ARBA" id="ARBA00004123"/>
    </source>
</evidence>
<dbReference type="AlphaFoldDB" id="A0A4S4MWC2"/>
<keyword evidence="8" id="KW-0862">Zinc</keyword>
<evidence type="ECO:0000256" key="9">
    <source>
        <dbReference type="ARBA" id="ARBA00023242"/>
    </source>
</evidence>
<dbReference type="SUPFAM" id="SSF57850">
    <property type="entry name" value="RING/U-box"/>
    <property type="match status" value="1"/>
</dbReference>
<dbReference type="UniPathway" id="UPA00886"/>
<feature type="compositionally biased region" description="Acidic residues" evidence="10">
    <location>
        <begin position="325"/>
        <end position="336"/>
    </location>
</feature>
<feature type="region of interest" description="Disordered" evidence="10">
    <location>
        <begin position="308"/>
        <end position="336"/>
    </location>
</feature>
<feature type="compositionally biased region" description="Basic residues" evidence="10">
    <location>
        <begin position="1"/>
        <end position="10"/>
    </location>
</feature>
<evidence type="ECO:0000256" key="2">
    <source>
        <dbReference type="ARBA" id="ARBA00004718"/>
    </source>
</evidence>
<comment type="similarity">
    <text evidence="3">Belongs to the NSE2 family.</text>
</comment>
<evidence type="ECO:0000256" key="4">
    <source>
        <dbReference type="ARBA" id="ARBA00022679"/>
    </source>
</evidence>
<dbReference type="Proteomes" id="UP000308730">
    <property type="component" value="Unassembled WGS sequence"/>
</dbReference>
<feature type="domain" description="SP-RING-type" evidence="11">
    <location>
        <begin position="238"/>
        <end position="294"/>
    </location>
</feature>
<comment type="pathway">
    <text evidence="2">Protein modification; protein sumoylation.</text>
</comment>
<sequence length="336" mass="37548">MPPARRRRRREPSSDAIEEDGADQDAGVEDVADADEADVVQAAPLPPSRRKAKKAAAAPAQQPEEEEEDAKDIIANFKDQPLDKFERDKLAGVANDWRIMREQVHSSFFGLMNDVGSSVSEFAQGDKGEKAILDIDNVMRQLLDTEVELKLHEDTLSDILQRVAREEAVANVTDEYQSGVDKKHSAYKTKTSRQKYAKSEEYRKFRQAIFEVQHPGDAMPPVTDLISRESGDVSDDDDDVEIGGVTQDYRCPLSLTILEDPLTSTLCDHSFSAKSIMEYLGQKQMVTCPASGCKQMLTRACLQPNKALAKQAREAARRERARNDSEEESDDDEVIE</sequence>
<dbReference type="GO" id="GO:0005634">
    <property type="term" value="C:nucleus"/>
    <property type="evidence" value="ECO:0007669"/>
    <property type="project" value="UniProtKB-SubCell"/>
</dbReference>
<dbReference type="PANTHER" id="PTHR21330">
    <property type="entry name" value="E3 SUMO-PROTEIN LIGASE NSE2"/>
    <property type="match status" value="1"/>
</dbReference>
<evidence type="ECO:0000256" key="8">
    <source>
        <dbReference type="ARBA" id="ARBA00022833"/>
    </source>
</evidence>
<evidence type="ECO:0000256" key="3">
    <source>
        <dbReference type="ARBA" id="ARBA00008212"/>
    </source>
</evidence>
<comment type="subcellular location">
    <subcellularLocation>
        <location evidence="1">Nucleus</location>
    </subcellularLocation>
</comment>
<dbReference type="GO" id="GO:0061665">
    <property type="term" value="F:SUMO ligase activity"/>
    <property type="evidence" value="ECO:0007669"/>
    <property type="project" value="TreeGrafter"/>
</dbReference>
<accession>A0A4S4MWC2</accession>
<dbReference type="PANTHER" id="PTHR21330:SF1">
    <property type="entry name" value="E3 SUMO-PROTEIN LIGASE NSE2"/>
    <property type="match status" value="1"/>
</dbReference>
<dbReference type="GO" id="GO:0000724">
    <property type="term" value="P:double-strand break repair via homologous recombination"/>
    <property type="evidence" value="ECO:0007669"/>
    <property type="project" value="InterPro"/>
</dbReference>
<dbReference type="Pfam" id="PF11789">
    <property type="entry name" value="zf-Nse"/>
    <property type="match status" value="1"/>
</dbReference>
<keyword evidence="6" id="KW-0863">Zinc-finger</keyword>
<evidence type="ECO:0000256" key="6">
    <source>
        <dbReference type="ARBA" id="ARBA00022771"/>
    </source>
</evidence>
<organism evidence="12 13">
    <name type="scientific">Antrodiella citrinella</name>
    <dbReference type="NCBI Taxonomy" id="2447956"/>
    <lineage>
        <taxon>Eukaryota</taxon>
        <taxon>Fungi</taxon>
        <taxon>Dikarya</taxon>
        <taxon>Basidiomycota</taxon>
        <taxon>Agaricomycotina</taxon>
        <taxon>Agaricomycetes</taxon>
        <taxon>Polyporales</taxon>
        <taxon>Steccherinaceae</taxon>
        <taxon>Antrodiella</taxon>
    </lineage>
</organism>
<evidence type="ECO:0000256" key="7">
    <source>
        <dbReference type="ARBA" id="ARBA00022786"/>
    </source>
</evidence>
<dbReference type="OrthoDB" id="26899at2759"/>
<feature type="compositionally biased region" description="Acidic residues" evidence="10">
    <location>
        <begin position="16"/>
        <end position="38"/>
    </location>
</feature>
<keyword evidence="4" id="KW-0808">Transferase</keyword>
<dbReference type="EMBL" id="SGPM01000072">
    <property type="protein sequence ID" value="THH30662.1"/>
    <property type="molecule type" value="Genomic_DNA"/>
</dbReference>
<feature type="compositionally biased region" description="Basic and acidic residues" evidence="10">
    <location>
        <begin position="311"/>
        <end position="324"/>
    </location>
</feature>
<keyword evidence="13" id="KW-1185">Reference proteome</keyword>
<keyword evidence="7" id="KW-0833">Ubl conjugation pathway</keyword>
<comment type="caution">
    <text evidence="12">The sequence shown here is derived from an EMBL/GenBank/DDBJ whole genome shotgun (WGS) entry which is preliminary data.</text>
</comment>
<dbReference type="Gene3D" id="3.30.40.10">
    <property type="entry name" value="Zinc/RING finger domain, C3HC4 (zinc finger)"/>
    <property type="match status" value="1"/>
</dbReference>